<accession>A0A9X4H342</accession>
<sequence>MTLGTIIRKAREEKKLTQTELGIKIGVSKYEISRYENDSRVPRAKKIRTLAESLGINIEDLLESLIEIDDLIKWGRVYGRPREFVYIPMYQNRINSDDVSYTLESLGAVVAAGANLSKGQYIWVANVEGCRWIKRGTRLLVYKTSKVCKGDLAAFLLCDDWIWVGEVTELNGELHLCFIFNGEEEFLNIERVRLLGKIVHLALDL</sequence>
<evidence type="ECO:0000313" key="3">
    <source>
        <dbReference type="EMBL" id="MDF9407743.1"/>
    </source>
</evidence>
<protein>
    <submittedName>
        <fullName evidence="3">Helix-turn-helix domain-containing protein</fullName>
    </submittedName>
</protein>
<feature type="domain" description="HTH cro/C1-type" evidence="2">
    <location>
        <begin position="7"/>
        <end position="61"/>
    </location>
</feature>
<dbReference type="GO" id="GO:0003677">
    <property type="term" value="F:DNA binding"/>
    <property type="evidence" value="ECO:0007669"/>
    <property type="project" value="UniProtKB-KW"/>
</dbReference>
<dbReference type="CDD" id="cd00093">
    <property type="entry name" value="HTH_XRE"/>
    <property type="match status" value="1"/>
</dbReference>
<evidence type="ECO:0000259" key="2">
    <source>
        <dbReference type="PROSITE" id="PS50943"/>
    </source>
</evidence>
<dbReference type="InterPro" id="IPR010982">
    <property type="entry name" value="Lambda_DNA-bd_dom_sf"/>
</dbReference>
<keyword evidence="1" id="KW-0238">DNA-binding</keyword>
<dbReference type="AlphaFoldDB" id="A0A9X4H342"/>
<dbReference type="RefSeq" id="WP_277442984.1">
    <property type="nucleotide sequence ID" value="NZ_JAKOAV010000006.1"/>
</dbReference>
<dbReference type="Pfam" id="PF12844">
    <property type="entry name" value="HTH_19"/>
    <property type="match status" value="1"/>
</dbReference>
<evidence type="ECO:0000256" key="1">
    <source>
        <dbReference type="ARBA" id="ARBA00023125"/>
    </source>
</evidence>
<dbReference type="SUPFAM" id="SSF47413">
    <property type="entry name" value="lambda repressor-like DNA-binding domains"/>
    <property type="match status" value="1"/>
</dbReference>
<dbReference type="EMBL" id="JAKOAV010000006">
    <property type="protein sequence ID" value="MDF9407743.1"/>
    <property type="molecule type" value="Genomic_DNA"/>
</dbReference>
<evidence type="ECO:0000313" key="4">
    <source>
        <dbReference type="Proteomes" id="UP001154312"/>
    </source>
</evidence>
<proteinExistence type="predicted"/>
<dbReference type="Proteomes" id="UP001154312">
    <property type="component" value="Unassembled WGS sequence"/>
</dbReference>
<comment type="caution">
    <text evidence="3">The sequence shown here is derived from an EMBL/GenBank/DDBJ whole genome shotgun (WGS) entry which is preliminary data.</text>
</comment>
<dbReference type="PROSITE" id="PS50943">
    <property type="entry name" value="HTH_CROC1"/>
    <property type="match status" value="1"/>
</dbReference>
<keyword evidence="4" id="KW-1185">Reference proteome</keyword>
<dbReference type="PANTHER" id="PTHR46558:SF4">
    <property type="entry name" value="DNA-BIDING PHAGE PROTEIN"/>
    <property type="match status" value="1"/>
</dbReference>
<dbReference type="InterPro" id="IPR001387">
    <property type="entry name" value="Cro/C1-type_HTH"/>
</dbReference>
<reference evidence="3" key="1">
    <citation type="submission" date="2022-02" db="EMBL/GenBank/DDBJ databases">
        <authorList>
            <person name="Leng L."/>
        </authorList>
    </citation>
    <scope>NUCLEOTIDE SEQUENCE</scope>
    <source>
        <strain evidence="3">JI</strain>
    </source>
</reference>
<dbReference type="PANTHER" id="PTHR46558">
    <property type="entry name" value="TRACRIPTIONAL REGULATORY PROTEIN-RELATED-RELATED"/>
    <property type="match status" value="1"/>
</dbReference>
<name>A0A9X4H342_9FIRM</name>
<organism evidence="3 4">
    <name type="scientific">Pelotomaculum isophthalicicum JI</name>
    <dbReference type="NCBI Taxonomy" id="947010"/>
    <lineage>
        <taxon>Bacteria</taxon>
        <taxon>Bacillati</taxon>
        <taxon>Bacillota</taxon>
        <taxon>Clostridia</taxon>
        <taxon>Eubacteriales</taxon>
        <taxon>Desulfotomaculaceae</taxon>
        <taxon>Pelotomaculum</taxon>
    </lineage>
</organism>
<dbReference type="Gene3D" id="1.10.260.40">
    <property type="entry name" value="lambda repressor-like DNA-binding domains"/>
    <property type="match status" value="1"/>
</dbReference>
<gene>
    <name evidence="3" type="ORF">L7E55_05115</name>
</gene>
<dbReference type="SMART" id="SM00530">
    <property type="entry name" value="HTH_XRE"/>
    <property type="match status" value="1"/>
</dbReference>